<reference evidence="1 2" key="1">
    <citation type="submission" date="2023-02" db="EMBL/GenBank/DDBJ databases">
        <title>LHISI_Scaffold_Assembly.</title>
        <authorList>
            <person name="Stuart O.P."/>
            <person name="Cleave R."/>
            <person name="Magrath M.J.L."/>
            <person name="Mikheyev A.S."/>
        </authorList>
    </citation>
    <scope>NUCLEOTIDE SEQUENCE [LARGE SCALE GENOMIC DNA]</scope>
    <source>
        <strain evidence="1">Daus_M_001</strain>
        <tissue evidence="1">Leg muscle</tissue>
    </source>
</reference>
<dbReference type="PANTHER" id="PTHR47331">
    <property type="entry name" value="PHD-TYPE DOMAIN-CONTAINING PROTEIN"/>
    <property type="match status" value="1"/>
</dbReference>
<name>A0ABQ9HKI4_9NEOP</name>
<gene>
    <name evidence="1" type="ORF">PR048_011042</name>
</gene>
<organism evidence="1 2">
    <name type="scientific">Dryococelus australis</name>
    <dbReference type="NCBI Taxonomy" id="614101"/>
    <lineage>
        <taxon>Eukaryota</taxon>
        <taxon>Metazoa</taxon>
        <taxon>Ecdysozoa</taxon>
        <taxon>Arthropoda</taxon>
        <taxon>Hexapoda</taxon>
        <taxon>Insecta</taxon>
        <taxon>Pterygota</taxon>
        <taxon>Neoptera</taxon>
        <taxon>Polyneoptera</taxon>
        <taxon>Phasmatodea</taxon>
        <taxon>Verophasmatodea</taxon>
        <taxon>Anareolatae</taxon>
        <taxon>Phasmatidae</taxon>
        <taxon>Eurycanthinae</taxon>
        <taxon>Dryococelus</taxon>
    </lineage>
</organism>
<comment type="caution">
    <text evidence="1">The sequence shown here is derived from an EMBL/GenBank/DDBJ whole genome shotgun (WGS) entry which is preliminary data.</text>
</comment>
<dbReference type="Pfam" id="PF05380">
    <property type="entry name" value="Peptidase_A17"/>
    <property type="match status" value="1"/>
</dbReference>
<protein>
    <submittedName>
        <fullName evidence="1">Uncharacterized protein</fullName>
    </submittedName>
</protein>
<sequence>MNTAVDHSEVVPVLGVLGSRVSDSISVNAGITEIEPEPLTKTKILSAAHKLFNPIGFTVFVILIPKLLMQCITKENAKLAFHTFCDACQYAYATVVFLRVELTLDIKLHLVEAKARWLELLAATIATRLASKTAYSLGIDVSDIHFGVIQQLKKKITGFVYYRVQEIRQLSNKKSWRRVVGTLNPADLTSRGCSADVLFQLKW</sequence>
<dbReference type="EMBL" id="JARBHB010000004">
    <property type="protein sequence ID" value="KAJ8884846.1"/>
    <property type="molecule type" value="Genomic_DNA"/>
</dbReference>
<keyword evidence="2" id="KW-1185">Reference proteome</keyword>
<dbReference type="Proteomes" id="UP001159363">
    <property type="component" value="Chromosome X"/>
</dbReference>
<accession>A0ABQ9HKI4</accession>
<evidence type="ECO:0000313" key="2">
    <source>
        <dbReference type="Proteomes" id="UP001159363"/>
    </source>
</evidence>
<proteinExistence type="predicted"/>
<dbReference type="InterPro" id="IPR008042">
    <property type="entry name" value="Retrotrans_Pao"/>
</dbReference>
<evidence type="ECO:0000313" key="1">
    <source>
        <dbReference type="EMBL" id="KAJ8884846.1"/>
    </source>
</evidence>